<evidence type="ECO:0000256" key="3">
    <source>
        <dbReference type="ARBA" id="ARBA00004906"/>
    </source>
</evidence>
<evidence type="ECO:0000256" key="16">
    <source>
        <dbReference type="ARBA" id="ARBA00047684"/>
    </source>
</evidence>
<dbReference type="Pfam" id="PF00097">
    <property type="entry name" value="zf-C3HC4"/>
    <property type="match status" value="1"/>
</dbReference>
<keyword evidence="10 19" id="KW-0833">Ubl conjugation pathway</keyword>
<evidence type="ECO:0000256" key="9">
    <source>
        <dbReference type="ARBA" id="ARBA00022771"/>
    </source>
</evidence>
<sequence>MRDFALLLDTANFSGNEAPEASVEVLYGAAEENPRVDDKRWSEVLPKTSLGPSSRHLFKIPQTDNVNFVKLKIYPDGGVARFRVYGDVAPVHATDATPFDLAHVFSGGRVLYVSDQHFGVGSNLILPGRGKDMGDGWETKRSRVKGHKDWVIVKLPFGQVIQGYSDLTAAPKGTKITPANAGTASKFHKLTLLSSSYPAGSNATAGISVYRCQPLADISPDGLSPLTVLERHPYTNQAFVPMGKGGGEGLKETSDRYLVVVAHNGGDDKPDLKTLRAFWASTAQGIVYNTAVWHQPMTVLGKSLDLACVETQVGDGSAADCEILELDTSEHVYKLRPPSSFLTVPPFPLDTMSELSRKRPHTDDGDITVAKKRVLTGTNGTPHVNGHSDQTEDEQLFQANLEKFRKEAIYRRMKHYHRENERNLARIEELERRKTTCEAGLAAITACWSQLIESIRLFVKSEDLTPSSIQAKDVFDVAARVEEESFPELQDALGKTANATEALVHKLIESGGPEHSLSLKSSHFVELQQSQTECAALRSQLDLLKKQLDDCVSARDKYYTDLIAAENRVERALSQTVQSIHPQKSAPKSNPGDTGDTERKPSSPSTPSHTASPAPESAPSQYTLLPESIKIWENKIAELETEVALLKQELRERPTKEGHQTPSLPSHDQFLKKLNETAFYQVDKMTEELNQLRASRDEWEKSVVAAQLRQLEDLKAILAKRDLENARLRQQRDQANGEILDRRQNEAHKWSALQEFKALAENQSERLEVMRSELSRCKARLAAQEREEHLVQFFLKGNPDEAQLIEELRTLNREAVERAQAAEAALSNCGSSNGQDPADTAKALVDAEQKVLRLSKELDELKGTFGESCTTALPVDVAKLMEQVRAQGEELEKLRLLVTTYERSESEIYKELSSLSTAWEGLEKQVKSKAFELYHIEEKLLRTFNEKAKSENKYFALIREREAVDAERKNLQRVNEKQEKLLEHATEQVNKLKSRVASLDKELGDERRLRKQNLESLDQNHRDRHALEAQLNDAKTKWTNACIELDNDRNAHKKEAKSMRTKEEDWLRQKRMLEDQVQRARQEAATRAVHDHSSSKDDSEYQNLRSLLLCSTCKSNFRDVIITKCTHTFCKSCVDARISTRQRKCPACNLAFAQSDVLTLRLQ</sequence>
<evidence type="ECO:0000256" key="18">
    <source>
        <dbReference type="PROSITE-ProRule" id="PRU00175"/>
    </source>
</evidence>
<evidence type="ECO:0000256" key="17">
    <source>
        <dbReference type="ARBA" id="ARBA00059679"/>
    </source>
</evidence>
<dbReference type="PROSITE" id="PS00518">
    <property type="entry name" value="ZF_RING_1"/>
    <property type="match status" value="1"/>
</dbReference>
<evidence type="ECO:0000256" key="5">
    <source>
        <dbReference type="ARBA" id="ARBA00011738"/>
    </source>
</evidence>
<dbReference type="InterPro" id="IPR011051">
    <property type="entry name" value="RmlC_Cupin_sf"/>
</dbReference>
<comment type="similarity">
    <text evidence="4 19">Belongs to the BRE1 family.</text>
</comment>
<dbReference type="SUPFAM" id="SSF57850">
    <property type="entry name" value="RING/U-box"/>
    <property type="match status" value="1"/>
</dbReference>
<dbReference type="GO" id="GO:0005634">
    <property type="term" value="C:nucleus"/>
    <property type="evidence" value="ECO:0007669"/>
    <property type="project" value="UniProtKB-SubCell"/>
</dbReference>
<dbReference type="PANTHER" id="PTHR23163">
    <property type="entry name" value="RING FINGER PROTEIN-RELATED"/>
    <property type="match status" value="1"/>
</dbReference>
<dbReference type="GO" id="GO:0006144">
    <property type="term" value="P:purine nucleobase metabolic process"/>
    <property type="evidence" value="ECO:0007669"/>
    <property type="project" value="UniProtKB-KW"/>
</dbReference>
<dbReference type="InterPro" id="IPR017907">
    <property type="entry name" value="Znf_RING_CS"/>
</dbReference>
<feature type="compositionally biased region" description="Low complexity" evidence="21">
    <location>
        <begin position="602"/>
        <end position="620"/>
    </location>
</feature>
<evidence type="ECO:0000256" key="13">
    <source>
        <dbReference type="ARBA" id="ARBA00023054"/>
    </source>
</evidence>
<evidence type="ECO:0000256" key="14">
    <source>
        <dbReference type="ARBA" id="ARBA00023239"/>
    </source>
</evidence>
<dbReference type="GO" id="GO:0004848">
    <property type="term" value="F:ureidoglycolate hydrolase activity"/>
    <property type="evidence" value="ECO:0007669"/>
    <property type="project" value="InterPro"/>
</dbReference>
<dbReference type="Gene3D" id="2.60.120.480">
    <property type="entry name" value="Ureidoglycolate hydrolase"/>
    <property type="match status" value="1"/>
</dbReference>
<feature type="compositionally biased region" description="Polar residues" evidence="21">
    <location>
        <begin position="574"/>
        <end position="592"/>
    </location>
</feature>
<feature type="coiled-coil region" evidence="20">
    <location>
        <begin position="682"/>
        <end position="897"/>
    </location>
</feature>
<dbReference type="CDD" id="cd16499">
    <property type="entry name" value="RING-HC_Bre1-like"/>
    <property type="match status" value="1"/>
</dbReference>
<keyword evidence="24" id="KW-1185">Reference proteome</keyword>
<dbReference type="GO" id="GO:0050385">
    <property type="term" value="F:ureidoglycolate lyase activity"/>
    <property type="evidence" value="ECO:0007669"/>
    <property type="project" value="UniProtKB-EC"/>
</dbReference>
<dbReference type="GO" id="GO:0016567">
    <property type="term" value="P:protein ubiquitination"/>
    <property type="evidence" value="ECO:0007669"/>
    <property type="project" value="UniProtKB-UniRule"/>
</dbReference>
<comment type="subunit">
    <text evidence="5">Homodimer.</text>
</comment>
<comment type="pathway">
    <text evidence="3 19">Protein modification; protein ubiquitination.</text>
</comment>
<dbReference type="SMART" id="SM00184">
    <property type="entry name" value="RING"/>
    <property type="match status" value="1"/>
</dbReference>
<dbReference type="GO" id="GO:0006325">
    <property type="term" value="P:chromatin organization"/>
    <property type="evidence" value="ECO:0007669"/>
    <property type="project" value="UniProtKB-KW"/>
</dbReference>
<dbReference type="Pfam" id="PF04115">
    <property type="entry name" value="Ureidogly_lyase"/>
    <property type="match status" value="1"/>
</dbReference>
<keyword evidence="9 18" id="KW-0863">Zinc-finger</keyword>
<evidence type="ECO:0000256" key="20">
    <source>
        <dbReference type="SAM" id="Coils"/>
    </source>
</evidence>
<evidence type="ECO:0000256" key="10">
    <source>
        <dbReference type="ARBA" id="ARBA00022786"/>
    </source>
</evidence>
<dbReference type="PROSITE" id="PS50089">
    <property type="entry name" value="ZF_RING_2"/>
    <property type="match status" value="1"/>
</dbReference>
<dbReference type="InterPro" id="IPR015908">
    <property type="entry name" value="Allantoicase_dom"/>
</dbReference>
<dbReference type="GO" id="GO:0000256">
    <property type="term" value="P:allantoin catabolic process"/>
    <property type="evidence" value="ECO:0007669"/>
    <property type="project" value="InterPro"/>
</dbReference>
<evidence type="ECO:0000256" key="7">
    <source>
        <dbReference type="ARBA" id="ARBA00022679"/>
    </source>
</evidence>
<keyword evidence="12 19" id="KW-0156">Chromatin regulator</keyword>
<evidence type="ECO:0000256" key="15">
    <source>
        <dbReference type="ARBA" id="ARBA00023242"/>
    </source>
</evidence>
<protein>
    <recommendedName>
        <fullName evidence="19">E3 ubiquitin protein ligase</fullName>
        <ecNumber evidence="19">2.3.2.27</ecNumber>
    </recommendedName>
</protein>
<dbReference type="Pfam" id="PF08647">
    <property type="entry name" value="BRE1"/>
    <property type="match status" value="1"/>
</dbReference>
<evidence type="ECO:0000256" key="19">
    <source>
        <dbReference type="RuleBase" id="RU365038"/>
    </source>
</evidence>
<keyword evidence="6" id="KW-0659">Purine metabolism</keyword>
<keyword evidence="15 19" id="KW-0539">Nucleus</keyword>
<evidence type="ECO:0000256" key="6">
    <source>
        <dbReference type="ARBA" id="ARBA00022631"/>
    </source>
</evidence>
<keyword evidence="13 19" id="KW-0175">Coiled coil</keyword>
<dbReference type="EMBL" id="JANBPK010001047">
    <property type="protein sequence ID" value="KAJ2926754.1"/>
    <property type="molecule type" value="Genomic_DNA"/>
</dbReference>
<dbReference type="GO" id="GO:0033503">
    <property type="term" value="C:HULC complex"/>
    <property type="evidence" value="ECO:0007669"/>
    <property type="project" value="TreeGrafter"/>
</dbReference>
<comment type="subcellular location">
    <subcellularLocation>
        <location evidence="2 19">Nucleus</location>
    </subcellularLocation>
</comment>
<name>A0A9W8MFJ0_9AGAR</name>
<keyword evidence="8 19" id="KW-0479">Metal-binding</keyword>
<feature type="region of interest" description="Disordered" evidence="21">
    <location>
        <begin position="574"/>
        <end position="620"/>
    </location>
</feature>
<evidence type="ECO:0000256" key="12">
    <source>
        <dbReference type="ARBA" id="ARBA00022853"/>
    </source>
</evidence>
<evidence type="ECO:0000256" key="2">
    <source>
        <dbReference type="ARBA" id="ARBA00004123"/>
    </source>
</evidence>
<feature type="domain" description="RING-type" evidence="22">
    <location>
        <begin position="1110"/>
        <end position="1149"/>
    </location>
</feature>
<dbReference type="Pfam" id="PF26095">
    <property type="entry name" value="CC_Bre1"/>
    <property type="match status" value="1"/>
</dbReference>
<evidence type="ECO:0000256" key="11">
    <source>
        <dbReference type="ARBA" id="ARBA00022833"/>
    </source>
</evidence>
<evidence type="ECO:0000256" key="1">
    <source>
        <dbReference type="ARBA" id="ARBA00000900"/>
    </source>
</evidence>
<dbReference type="Gene3D" id="2.60.120.260">
    <property type="entry name" value="Galactose-binding domain-like"/>
    <property type="match status" value="1"/>
</dbReference>
<dbReference type="InterPro" id="IPR013956">
    <property type="entry name" value="E3_ubiquit_lig_Bre1"/>
</dbReference>
<accession>A0A9W8MFJ0</accession>
<dbReference type="GO" id="GO:0008270">
    <property type="term" value="F:zinc ion binding"/>
    <property type="evidence" value="ECO:0007669"/>
    <property type="project" value="UniProtKB-KW"/>
</dbReference>
<dbReference type="SUPFAM" id="SSF51182">
    <property type="entry name" value="RmlC-like cupins"/>
    <property type="match status" value="1"/>
</dbReference>
<dbReference type="EC" id="2.3.2.27" evidence="19"/>
<feature type="non-terminal residue" evidence="23">
    <location>
        <position position="1"/>
    </location>
</feature>
<dbReference type="InterPro" id="IPR047233">
    <property type="entry name" value="UAH_cupin"/>
</dbReference>
<dbReference type="Pfam" id="PF03561">
    <property type="entry name" value="Allantoicase"/>
    <property type="match status" value="1"/>
</dbReference>
<dbReference type="InterPro" id="IPR018957">
    <property type="entry name" value="Znf_C3HC4_RING-type"/>
</dbReference>
<evidence type="ECO:0000256" key="4">
    <source>
        <dbReference type="ARBA" id="ARBA00005555"/>
    </source>
</evidence>
<comment type="function">
    <text evidence="17">E3 ubiquitin-protein ligase that mediates monoubiquitination of histone H2B to form H2BK123ub1. H2BK123ub1 gives a specific tag for epigenetic transcriptional activation and is also a prerequisite for H3K4me and H3K79me formation.</text>
</comment>
<evidence type="ECO:0000256" key="8">
    <source>
        <dbReference type="ARBA" id="ARBA00022723"/>
    </source>
</evidence>
<dbReference type="Gene3D" id="3.30.40.10">
    <property type="entry name" value="Zinc/RING finger domain, C3HC4 (zinc finger)"/>
    <property type="match status" value="1"/>
</dbReference>
<feature type="coiled-coil region" evidence="20">
    <location>
        <begin position="957"/>
        <end position="1037"/>
    </location>
</feature>
<evidence type="ECO:0000256" key="21">
    <source>
        <dbReference type="SAM" id="MobiDB-lite"/>
    </source>
</evidence>
<dbReference type="OrthoDB" id="10266039at2759"/>
<dbReference type="GO" id="GO:0004037">
    <property type="term" value="F:allantoicase activity"/>
    <property type="evidence" value="ECO:0007669"/>
    <property type="project" value="InterPro"/>
</dbReference>
<dbReference type="InterPro" id="IPR008979">
    <property type="entry name" value="Galactose-bd-like_sf"/>
</dbReference>
<keyword evidence="14" id="KW-0456">Lyase</keyword>
<dbReference type="PANTHER" id="PTHR23163:SF0">
    <property type="entry name" value="E3 UBIQUITIN-PROTEIN LIGASE BRE1"/>
    <property type="match status" value="1"/>
</dbReference>
<comment type="caution">
    <text evidence="23">The sequence shown here is derived from an EMBL/GenBank/DDBJ whole genome shotgun (WGS) entry which is preliminary data.</text>
</comment>
<gene>
    <name evidence="23" type="ORF">H1R20_g10330</name>
</gene>
<dbReference type="InterPro" id="IPR058643">
    <property type="entry name" value="BRE1-like_CC"/>
</dbReference>
<evidence type="ECO:0000259" key="22">
    <source>
        <dbReference type="PROSITE" id="PS50089"/>
    </source>
</evidence>
<keyword evidence="7 19" id="KW-0808">Transferase</keyword>
<comment type="catalytic activity">
    <reaction evidence="16">
        <text>(S)-ureidoglycolate = urea + glyoxylate</text>
        <dbReference type="Rhea" id="RHEA:11304"/>
        <dbReference type="ChEBI" id="CHEBI:16199"/>
        <dbReference type="ChEBI" id="CHEBI:36655"/>
        <dbReference type="ChEBI" id="CHEBI:57296"/>
        <dbReference type="EC" id="4.3.2.3"/>
    </reaction>
</comment>
<comment type="catalytic activity">
    <reaction evidence="1 19">
        <text>S-ubiquitinyl-[E2 ubiquitin-conjugating enzyme]-L-cysteine + [acceptor protein]-L-lysine = [E2 ubiquitin-conjugating enzyme]-L-cysteine + N(6)-ubiquitinyl-[acceptor protein]-L-lysine.</text>
        <dbReference type="EC" id="2.3.2.27"/>
    </reaction>
</comment>
<reference evidence="23" key="1">
    <citation type="submission" date="2022-06" db="EMBL/GenBank/DDBJ databases">
        <title>Genome Sequence of Candolleomyces eurysporus.</title>
        <authorList>
            <person name="Buettner E."/>
        </authorList>
    </citation>
    <scope>NUCLEOTIDE SEQUENCE</scope>
    <source>
        <strain evidence="23">VTCC 930004</strain>
    </source>
</reference>
<dbReference type="InterPro" id="IPR007247">
    <property type="entry name" value="Ureidogly_lyase"/>
</dbReference>
<dbReference type="SUPFAM" id="SSF49785">
    <property type="entry name" value="Galactose-binding domain-like"/>
    <property type="match status" value="2"/>
</dbReference>
<keyword evidence="11 19" id="KW-0862">Zinc</keyword>
<dbReference type="InterPro" id="IPR013083">
    <property type="entry name" value="Znf_RING/FYVE/PHD"/>
</dbReference>
<evidence type="ECO:0000313" key="24">
    <source>
        <dbReference type="Proteomes" id="UP001140091"/>
    </source>
</evidence>
<dbReference type="CDD" id="cd20298">
    <property type="entry name" value="cupin_UAH"/>
    <property type="match status" value="1"/>
</dbReference>
<dbReference type="GO" id="GO:0061630">
    <property type="term" value="F:ubiquitin protein ligase activity"/>
    <property type="evidence" value="ECO:0007669"/>
    <property type="project" value="UniProtKB-EC"/>
</dbReference>
<dbReference type="Proteomes" id="UP001140091">
    <property type="component" value="Unassembled WGS sequence"/>
</dbReference>
<dbReference type="AlphaFoldDB" id="A0A9W8MFJ0"/>
<proteinExistence type="inferred from homology"/>
<evidence type="ECO:0000313" key="23">
    <source>
        <dbReference type="EMBL" id="KAJ2926754.1"/>
    </source>
</evidence>
<dbReference type="InterPro" id="IPR024060">
    <property type="entry name" value="Ureidoglycolate_lyase_dom_sf"/>
</dbReference>
<organism evidence="23 24">
    <name type="scientific">Candolleomyces eurysporus</name>
    <dbReference type="NCBI Taxonomy" id="2828524"/>
    <lineage>
        <taxon>Eukaryota</taxon>
        <taxon>Fungi</taxon>
        <taxon>Dikarya</taxon>
        <taxon>Basidiomycota</taxon>
        <taxon>Agaricomycotina</taxon>
        <taxon>Agaricomycetes</taxon>
        <taxon>Agaricomycetidae</taxon>
        <taxon>Agaricales</taxon>
        <taxon>Agaricineae</taxon>
        <taxon>Psathyrellaceae</taxon>
        <taxon>Candolleomyces</taxon>
    </lineage>
</organism>
<dbReference type="InterPro" id="IPR001841">
    <property type="entry name" value="Znf_RING"/>
</dbReference>